<comment type="similarity">
    <text evidence="7">Belongs to the metallo-dependent hydrolases superfamily. Adenosine and AMP deaminases family. Adenine deaminase type 2 subfamily.</text>
</comment>
<proteinExistence type="inferred from homology"/>
<feature type="domain" description="Adenosine deaminase" evidence="8">
    <location>
        <begin position="22"/>
        <end position="351"/>
    </location>
</feature>
<dbReference type="HAMAP" id="MF_01962">
    <property type="entry name" value="Adenine_deaminase"/>
    <property type="match status" value="1"/>
</dbReference>
<feature type="binding site" evidence="7">
    <location>
        <position position="298"/>
    </location>
    <ligand>
        <name>substrate</name>
    </ligand>
</feature>
<keyword evidence="1 7" id="KW-0963">Cytoplasm</keyword>
<keyword evidence="3 7" id="KW-0378">Hydrolase</keyword>
<dbReference type="GO" id="GO:0009168">
    <property type="term" value="P:purine ribonucleoside monophosphate biosynthetic process"/>
    <property type="evidence" value="ECO:0007669"/>
    <property type="project" value="InterPro"/>
</dbReference>
<comment type="cofactor">
    <cofactor evidence="7">
        <name>Zn(2+)</name>
        <dbReference type="ChEBI" id="CHEBI:29105"/>
    </cofactor>
    <text evidence="7">Binds 1 zinc ion per subunit.</text>
</comment>
<evidence type="ECO:0000256" key="5">
    <source>
        <dbReference type="ARBA" id="ARBA00023080"/>
    </source>
</evidence>
<dbReference type="Pfam" id="PF00962">
    <property type="entry name" value="A_deaminase"/>
    <property type="match status" value="1"/>
</dbReference>
<name>A0A9P8TPA5_WICPI</name>
<dbReference type="EMBL" id="JAEUBG010001689">
    <property type="protein sequence ID" value="KAH3686030.1"/>
    <property type="molecule type" value="Genomic_DNA"/>
</dbReference>
<sequence length="361" mass="41277">MTHTHQHHECSETMRSFLKALPKCEHHVHLEGTLEPELLFSLAKRNNITLPDHFPKSKAELTERYNNFSDLQDFLNFYYIGCAVLLSEDDFFDLAWSYFERVAVNDGLAHSEAFFDPQSHTERGIDISVVIKGFKRACVKAEKELGISTKLIMCLLRHLPNEHGLQTIDQAKEFIVNGDIHALGLDSAEKPFPPELFAECYAKVKELNPEINLTAHGGEEGDHTYVSNSLDLLKTTRVDHGVNSVQSEELLKRLSEERVLLSVCPMSNIKLQVFQNIHEIPLNTFLEFDVPFSLNSDDPAYFGGYILDNYVAVHENFGFKLPVWEKIVKNSIHGSWCHQERKDEMLAQLAKVMEEYSTLLE</sequence>
<evidence type="ECO:0000256" key="3">
    <source>
        <dbReference type="ARBA" id="ARBA00022801"/>
    </source>
</evidence>
<dbReference type="PANTHER" id="PTHR43114:SF6">
    <property type="entry name" value="ADENINE DEAMINASE"/>
    <property type="match status" value="1"/>
</dbReference>
<dbReference type="GO" id="GO:0005634">
    <property type="term" value="C:nucleus"/>
    <property type="evidence" value="ECO:0007669"/>
    <property type="project" value="UniProtKB-SubCell"/>
</dbReference>
<evidence type="ECO:0000259" key="8">
    <source>
        <dbReference type="Pfam" id="PF00962"/>
    </source>
</evidence>
<evidence type="ECO:0000256" key="6">
    <source>
        <dbReference type="ARBA" id="ARBA00023242"/>
    </source>
</evidence>
<keyword evidence="5 7" id="KW-0546">Nucleotide metabolism</keyword>
<dbReference type="InterPro" id="IPR006650">
    <property type="entry name" value="A/AMP_deam_AS"/>
</dbReference>
<feature type="binding site" evidence="7">
    <location>
        <position position="297"/>
    </location>
    <ligand>
        <name>Zn(2+)</name>
        <dbReference type="ChEBI" id="CHEBI:29105"/>
        <note>catalytic</note>
    </ligand>
</feature>
<dbReference type="GO" id="GO:0008270">
    <property type="term" value="F:zinc ion binding"/>
    <property type="evidence" value="ECO:0007669"/>
    <property type="project" value="UniProtKB-UniRule"/>
</dbReference>
<reference evidence="9" key="1">
    <citation type="journal article" date="2021" name="Open Biol.">
        <title>Shared evolutionary footprints suggest mitochondrial oxidative damage underlies multiple complex I losses in fungi.</title>
        <authorList>
            <person name="Schikora-Tamarit M.A."/>
            <person name="Marcet-Houben M."/>
            <person name="Nosek J."/>
            <person name="Gabaldon T."/>
        </authorList>
    </citation>
    <scope>NUCLEOTIDE SEQUENCE</scope>
    <source>
        <strain evidence="9">CBS2887</strain>
    </source>
</reference>
<evidence type="ECO:0000256" key="7">
    <source>
        <dbReference type="HAMAP-Rule" id="MF_03145"/>
    </source>
</evidence>
<keyword evidence="4 7" id="KW-0862">Zinc</keyword>
<dbReference type="SUPFAM" id="SSF51556">
    <property type="entry name" value="Metallo-dependent hydrolases"/>
    <property type="match status" value="1"/>
</dbReference>
<evidence type="ECO:0000256" key="1">
    <source>
        <dbReference type="ARBA" id="ARBA00022490"/>
    </source>
</evidence>
<dbReference type="PROSITE" id="PS00485">
    <property type="entry name" value="A_DEAMINASE"/>
    <property type="match status" value="1"/>
</dbReference>
<dbReference type="AlphaFoldDB" id="A0A9P8TPA5"/>
<dbReference type="GO" id="GO:0006146">
    <property type="term" value="P:adenine catabolic process"/>
    <property type="evidence" value="ECO:0007669"/>
    <property type="project" value="UniProtKB-UniRule"/>
</dbReference>
<reference evidence="9" key="2">
    <citation type="submission" date="2021-01" db="EMBL/GenBank/DDBJ databases">
        <authorList>
            <person name="Schikora-Tamarit M.A."/>
        </authorList>
    </citation>
    <scope>NUCLEOTIDE SEQUENCE</scope>
    <source>
        <strain evidence="9">CBS2887</strain>
    </source>
</reference>
<comment type="subcellular location">
    <subcellularLocation>
        <location evidence="7">Cytoplasm</location>
    </subcellularLocation>
    <subcellularLocation>
        <location evidence="7">Nucleus</location>
    </subcellularLocation>
</comment>
<evidence type="ECO:0000256" key="4">
    <source>
        <dbReference type="ARBA" id="ARBA00022833"/>
    </source>
</evidence>
<dbReference type="InterPro" id="IPR032466">
    <property type="entry name" value="Metal_Hydrolase"/>
</dbReference>
<keyword evidence="10" id="KW-1185">Reference proteome</keyword>
<dbReference type="Proteomes" id="UP000774326">
    <property type="component" value="Unassembled WGS sequence"/>
</dbReference>
<feature type="site" description="Important for catalytic activity" evidence="7">
    <location>
        <position position="240"/>
    </location>
</feature>
<keyword evidence="6 7" id="KW-0539">Nucleus</keyword>
<feature type="active site" description="Proton donor" evidence="7">
    <location>
        <position position="219"/>
    </location>
</feature>
<evidence type="ECO:0000313" key="9">
    <source>
        <dbReference type="EMBL" id="KAH3686030.1"/>
    </source>
</evidence>
<dbReference type="PANTHER" id="PTHR43114">
    <property type="entry name" value="ADENINE DEAMINASE"/>
    <property type="match status" value="1"/>
</dbReference>
<protein>
    <recommendedName>
        <fullName evidence="7">Adenine deaminase</fullName>
        <shortName evidence="7">ADE</shortName>
        <ecNumber evidence="7">3.5.4.2</ecNumber>
    </recommendedName>
    <alternativeName>
        <fullName evidence="7">Adenine aminohydrolase</fullName>
        <shortName evidence="7">AAH</shortName>
    </alternativeName>
</protein>
<dbReference type="Gene3D" id="3.20.20.140">
    <property type="entry name" value="Metal-dependent hydrolases"/>
    <property type="match status" value="1"/>
</dbReference>
<feature type="binding site" evidence="7">
    <location>
        <position position="29"/>
    </location>
    <ligand>
        <name>Zn(2+)</name>
        <dbReference type="ChEBI" id="CHEBI:29105"/>
        <note>catalytic</note>
    </ligand>
</feature>
<dbReference type="InterPro" id="IPR006330">
    <property type="entry name" value="Ado/ade_deaminase"/>
</dbReference>
<dbReference type="FunFam" id="3.20.20.140:FF:000039">
    <property type="entry name" value="Adenine deaminase"/>
    <property type="match status" value="1"/>
</dbReference>
<dbReference type="GO" id="GO:0000034">
    <property type="term" value="F:adenine deaminase activity"/>
    <property type="evidence" value="ECO:0007669"/>
    <property type="project" value="UniProtKB-UniRule"/>
</dbReference>
<evidence type="ECO:0000256" key="2">
    <source>
        <dbReference type="ARBA" id="ARBA00022723"/>
    </source>
</evidence>
<accession>A0A9P8TPA5</accession>
<dbReference type="InterPro" id="IPR001365">
    <property type="entry name" value="A_deaminase_dom"/>
</dbReference>
<feature type="binding site" evidence="7">
    <location>
        <position position="27"/>
    </location>
    <ligand>
        <name>Zn(2+)</name>
        <dbReference type="ChEBI" id="CHEBI:29105"/>
        <note>catalytic</note>
    </ligand>
</feature>
<dbReference type="GO" id="GO:0009117">
    <property type="term" value="P:nucleotide metabolic process"/>
    <property type="evidence" value="ECO:0007669"/>
    <property type="project" value="UniProtKB-KW"/>
</dbReference>
<keyword evidence="2 7" id="KW-0479">Metal-binding</keyword>
<organism evidence="9 10">
    <name type="scientific">Wickerhamomyces pijperi</name>
    <name type="common">Yeast</name>
    <name type="synonym">Pichia pijperi</name>
    <dbReference type="NCBI Taxonomy" id="599730"/>
    <lineage>
        <taxon>Eukaryota</taxon>
        <taxon>Fungi</taxon>
        <taxon>Dikarya</taxon>
        <taxon>Ascomycota</taxon>
        <taxon>Saccharomycotina</taxon>
        <taxon>Saccharomycetes</taxon>
        <taxon>Phaffomycetales</taxon>
        <taxon>Wickerhamomycetaceae</taxon>
        <taxon>Wickerhamomyces</taxon>
    </lineage>
</organism>
<dbReference type="InterPro" id="IPR028892">
    <property type="entry name" value="ADE"/>
</dbReference>
<feature type="binding site" evidence="7">
    <location>
        <position position="216"/>
    </location>
    <ligand>
        <name>Zn(2+)</name>
        <dbReference type="ChEBI" id="CHEBI:29105"/>
        <note>catalytic</note>
    </ligand>
</feature>
<dbReference type="NCBIfam" id="TIGR01430">
    <property type="entry name" value="aden_deam"/>
    <property type="match status" value="1"/>
</dbReference>
<evidence type="ECO:0000313" key="10">
    <source>
        <dbReference type="Proteomes" id="UP000774326"/>
    </source>
</evidence>
<dbReference type="GO" id="GO:0005829">
    <property type="term" value="C:cytosol"/>
    <property type="evidence" value="ECO:0007669"/>
    <property type="project" value="TreeGrafter"/>
</dbReference>
<comment type="catalytic activity">
    <reaction evidence="7">
        <text>adenine + H2O + H(+) = hypoxanthine + NH4(+)</text>
        <dbReference type="Rhea" id="RHEA:23688"/>
        <dbReference type="ChEBI" id="CHEBI:15377"/>
        <dbReference type="ChEBI" id="CHEBI:15378"/>
        <dbReference type="ChEBI" id="CHEBI:16708"/>
        <dbReference type="ChEBI" id="CHEBI:17368"/>
        <dbReference type="ChEBI" id="CHEBI:28938"/>
        <dbReference type="EC" id="3.5.4.2"/>
    </reaction>
</comment>
<dbReference type="GO" id="GO:0043103">
    <property type="term" value="P:hypoxanthine salvage"/>
    <property type="evidence" value="ECO:0007669"/>
    <property type="project" value="UniProtKB-UniRule"/>
</dbReference>
<comment type="caution">
    <text evidence="9">The sequence shown here is derived from an EMBL/GenBank/DDBJ whole genome shotgun (WGS) entry which is preliminary data.</text>
</comment>
<comment type="function">
    <text evidence="7">Catalyzes the hydrolytic deamination of adenine to hypoxanthine. Plays an important role in the purine salvage pathway and in nitrogen catabolism.</text>
</comment>
<gene>
    <name evidence="7" type="primary">AAH1</name>
    <name evidence="9" type="ORF">WICPIJ_003030</name>
</gene>
<dbReference type="CDD" id="cd01320">
    <property type="entry name" value="ADA"/>
    <property type="match status" value="1"/>
</dbReference>
<dbReference type="EC" id="3.5.4.2" evidence="7"/>
<dbReference type="OrthoDB" id="272271at2759"/>